<comment type="similarity">
    <text evidence="1 3">Belongs to the RelE toxin family.</text>
</comment>
<keyword evidence="5" id="KW-1185">Reference proteome</keyword>
<protein>
    <recommendedName>
        <fullName evidence="3">Toxin</fullName>
    </recommendedName>
</protein>
<sequence length="102" mass="11670">MAIILKKPLAEADLLDTWDFIANESLEKADSFLQKIENKLKILAENPGMGRKRDELLPGLRSFPVGSYLIFYYPLNQGIEVIRVFHGARDIPSFFEDSLENK</sequence>
<accession>A0ABR8J981</accession>
<organism evidence="4 5">
    <name type="scientific">Anabaena catenula FACHB-362</name>
    <dbReference type="NCBI Taxonomy" id="2692877"/>
    <lineage>
        <taxon>Bacteria</taxon>
        <taxon>Bacillati</taxon>
        <taxon>Cyanobacteriota</taxon>
        <taxon>Cyanophyceae</taxon>
        <taxon>Nostocales</taxon>
        <taxon>Nostocaceae</taxon>
        <taxon>Anabaena</taxon>
    </lineage>
</organism>
<evidence type="ECO:0000256" key="3">
    <source>
        <dbReference type="PIRNR" id="PIRNR029218"/>
    </source>
</evidence>
<dbReference type="Proteomes" id="UP000660381">
    <property type="component" value="Unassembled WGS sequence"/>
</dbReference>
<dbReference type="Gene3D" id="3.30.2310.20">
    <property type="entry name" value="RelE-like"/>
    <property type="match status" value="1"/>
</dbReference>
<evidence type="ECO:0000256" key="1">
    <source>
        <dbReference type="ARBA" id="ARBA00006226"/>
    </source>
</evidence>
<name>A0ABR8J981_9NOST</name>
<gene>
    <name evidence="4" type="ORF">H6G68_20775</name>
</gene>
<dbReference type="InterPro" id="IPR028344">
    <property type="entry name" value="ParE1/4"/>
</dbReference>
<reference evidence="4 5" key="1">
    <citation type="journal article" date="2020" name="ISME J.">
        <title>Comparative genomics reveals insights into cyanobacterial evolution and habitat adaptation.</title>
        <authorList>
            <person name="Chen M.Y."/>
            <person name="Teng W.K."/>
            <person name="Zhao L."/>
            <person name="Hu C.X."/>
            <person name="Zhou Y.K."/>
            <person name="Han B.P."/>
            <person name="Song L.R."/>
            <person name="Shu W.S."/>
        </authorList>
    </citation>
    <scope>NUCLEOTIDE SEQUENCE [LARGE SCALE GENOMIC DNA]</scope>
    <source>
        <strain evidence="4 5">FACHB-362</strain>
    </source>
</reference>
<evidence type="ECO:0000313" key="5">
    <source>
        <dbReference type="Proteomes" id="UP000660381"/>
    </source>
</evidence>
<dbReference type="InterPro" id="IPR051803">
    <property type="entry name" value="TA_system_RelE-like_toxin"/>
</dbReference>
<proteinExistence type="inferred from homology"/>
<keyword evidence="2" id="KW-1277">Toxin-antitoxin system</keyword>
<dbReference type="PIRSF" id="PIRSF029218">
    <property type="entry name" value="ParE"/>
    <property type="match status" value="1"/>
</dbReference>
<comment type="caution">
    <text evidence="4">The sequence shown here is derived from an EMBL/GenBank/DDBJ whole genome shotgun (WGS) entry which is preliminary data.</text>
</comment>
<dbReference type="PANTHER" id="PTHR33755">
    <property type="entry name" value="TOXIN PARE1-RELATED"/>
    <property type="match status" value="1"/>
</dbReference>
<dbReference type="RefSeq" id="WP_190908342.1">
    <property type="nucleotide sequence ID" value="NZ_JACJTQ010000040.1"/>
</dbReference>
<dbReference type="InterPro" id="IPR007712">
    <property type="entry name" value="RelE/ParE_toxin"/>
</dbReference>
<dbReference type="EMBL" id="JACJTQ010000040">
    <property type="protein sequence ID" value="MBD2694155.1"/>
    <property type="molecule type" value="Genomic_DNA"/>
</dbReference>
<dbReference type="InterPro" id="IPR035093">
    <property type="entry name" value="RelE/ParE_toxin_dom_sf"/>
</dbReference>
<evidence type="ECO:0000313" key="4">
    <source>
        <dbReference type="EMBL" id="MBD2694155.1"/>
    </source>
</evidence>
<dbReference type="Pfam" id="PF05016">
    <property type="entry name" value="ParE_toxin"/>
    <property type="match status" value="1"/>
</dbReference>
<dbReference type="PANTHER" id="PTHR33755:SF6">
    <property type="entry name" value="PLASMID STABILIZATION SYSTEM PROTEIN"/>
    <property type="match status" value="1"/>
</dbReference>
<evidence type="ECO:0000256" key="2">
    <source>
        <dbReference type="ARBA" id="ARBA00022649"/>
    </source>
</evidence>